<gene>
    <name evidence="4" type="ORF">CLV28_1679</name>
</gene>
<sequence>MSATAVVRRTRARARAEIAPYRVPALTLGGVLALACGLWCAGQGRWAELPALVTAAGALGVLVVVDARTHRLPDAIVLPALVATVVLLALATVGTALVIGTTVEGTAVGTGTAVGSGSDPWRPFVRALAAGGVLFSAYLLLALAGPRGGLGFGDVKLAALLGVALGWLGWGPVVVATFAAFAVGGVWAVALLVTGRATRSSAIPFGPCMVAGAVLGAACAGVPVAALV</sequence>
<feature type="domain" description="Prepilin type IV endopeptidase peptidase" evidence="3">
    <location>
        <begin position="56"/>
        <end position="189"/>
    </location>
</feature>
<feature type="transmembrane region" description="Helical" evidence="2">
    <location>
        <begin position="205"/>
        <end position="226"/>
    </location>
</feature>
<dbReference type="Gene3D" id="1.20.120.1220">
    <property type="match status" value="1"/>
</dbReference>
<reference evidence="4 5" key="1">
    <citation type="submission" date="2017-11" db="EMBL/GenBank/DDBJ databases">
        <title>Genomic Encyclopedia of Archaeal and Bacterial Type Strains, Phase II (KMG-II): From Individual Species to Whole Genera.</title>
        <authorList>
            <person name="Goeker M."/>
        </authorList>
    </citation>
    <scope>NUCLEOTIDE SEQUENCE [LARGE SCALE GENOMIC DNA]</scope>
    <source>
        <strain evidence="4 5">DSM 25478</strain>
    </source>
</reference>
<comment type="similarity">
    <text evidence="1">Belongs to the peptidase A24 family.</text>
</comment>
<dbReference type="InterPro" id="IPR000045">
    <property type="entry name" value="Prepilin_IV_endopep_pep"/>
</dbReference>
<dbReference type="InterPro" id="IPR050882">
    <property type="entry name" value="Prepilin_peptidase/N-MTase"/>
</dbReference>
<dbReference type="Pfam" id="PF01478">
    <property type="entry name" value="Peptidase_A24"/>
    <property type="match status" value="1"/>
</dbReference>
<feature type="transmembrane region" description="Helical" evidence="2">
    <location>
        <begin position="150"/>
        <end position="168"/>
    </location>
</feature>
<feature type="transmembrane region" description="Helical" evidence="2">
    <location>
        <begin position="47"/>
        <end position="65"/>
    </location>
</feature>
<dbReference type="GO" id="GO:0004190">
    <property type="term" value="F:aspartic-type endopeptidase activity"/>
    <property type="evidence" value="ECO:0007669"/>
    <property type="project" value="InterPro"/>
</dbReference>
<evidence type="ECO:0000259" key="3">
    <source>
        <dbReference type="Pfam" id="PF01478"/>
    </source>
</evidence>
<evidence type="ECO:0000256" key="2">
    <source>
        <dbReference type="SAM" id="Phobius"/>
    </source>
</evidence>
<keyword evidence="2" id="KW-0812">Transmembrane</keyword>
<feature type="transmembrane region" description="Helical" evidence="2">
    <location>
        <begin position="174"/>
        <end position="193"/>
    </location>
</feature>
<dbReference type="PANTHER" id="PTHR30487">
    <property type="entry name" value="TYPE 4 PREPILIN-LIKE PROTEINS LEADER PEPTIDE-PROCESSING ENZYME"/>
    <property type="match status" value="1"/>
</dbReference>
<dbReference type="PANTHER" id="PTHR30487:SF0">
    <property type="entry name" value="PREPILIN LEADER PEPTIDASE_N-METHYLTRANSFERASE-RELATED"/>
    <property type="match status" value="1"/>
</dbReference>
<accession>A0A2M9CQS5</accession>
<organism evidence="4 5">
    <name type="scientific">Sediminihabitans luteus</name>
    <dbReference type="NCBI Taxonomy" id="1138585"/>
    <lineage>
        <taxon>Bacteria</taxon>
        <taxon>Bacillati</taxon>
        <taxon>Actinomycetota</taxon>
        <taxon>Actinomycetes</taxon>
        <taxon>Micrococcales</taxon>
        <taxon>Cellulomonadaceae</taxon>
        <taxon>Sediminihabitans</taxon>
    </lineage>
</organism>
<feature type="transmembrane region" description="Helical" evidence="2">
    <location>
        <begin position="77"/>
        <end position="103"/>
    </location>
</feature>
<proteinExistence type="inferred from homology"/>
<feature type="transmembrane region" description="Helical" evidence="2">
    <location>
        <begin position="21"/>
        <end position="41"/>
    </location>
</feature>
<evidence type="ECO:0000256" key="1">
    <source>
        <dbReference type="ARBA" id="ARBA00005801"/>
    </source>
</evidence>
<protein>
    <submittedName>
        <fullName evidence="4">Leader peptidase (Prepilin peptidase)/N-methyltransferase</fullName>
    </submittedName>
</protein>
<dbReference type="AlphaFoldDB" id="A0A2M9CQS5"/>
<dbReference type="GO" id="GO:0005886">
    <property type="term" value="C:plasma membrane"/>
    <property type="evidence" value="ECO:0007669"/>
    <property type="project" value="TreeGrafter"/>
</dbReference>
<dbReference type="GO" id="GO:0032259">
    <property type="term" value="P:methylation"/>
    <property type="evidence" value="ECO:0007669"/>
    <property type="project" value="UniProtKB-KW"/>
</dbReference>
<keyword evidence="4" id="KW-0489">Methyltransferase</keyword>
<evidence type="ECO:0000313" key="5">
    <source>
        <dbReference type="Proteomes" id="UP000231693"/>
    </source>
</evidence>
<dbReference type="RefSeq" id="WP_239073191.1">
    <property type="nucleotide sequence ID" value="NZ_BOOX01000006.1"/>
</dbReference>
<dbReference type="GO" id="GO:0006465">
    <property type="term" value="P:signal peptide processing"/>
    <property type="evidence" value="ECO:0007669"/>
    <property type="project" value="TreeGrafter"/>
</dbReference>
<keyword evidence="5" id="KW-1185">Reference proteome</keyword>
<dbReference type="GO" id="GO:0008168">
    <property type="term" value="F:methyltransferase activity"/>
    <property type="evidence" value="ECO:0007669"/>
    <property type="project" value="UniProtKB-KW"/>
</dbReference>
<keyword evidence="2" id="KW-0472">Membrane</keyword>
<comment type="caution">
    <text evidence="4">The sequence shown here is derived from an EMBL/GenBank/DDBJ whole genome shotgun (WGS) entry which is preliminary data.</text>
</comment>
<keyword evidence="2" id="KW-1133">Transmembrane helix</keyword>
<name>A0A2M9CQS5_9CELL</name>
<evidence type="ECO:0000313" key="4">
    <source>
        <dbReference type="EMBL" id="PJJ74185.1"/>
    </source>
</evidence>
<feature type="transmembrane region" description="Helical" evidence="2">
    <location>
        <begin position="123"/>
        <end position="143"/>
    </location>
</feature>
<dbReference type="EMBL" id="PGFE01000002">
    <property type="protein sequence ID" value="PJJ74185.1"/>
    <property type="molecule type" value="Genomic_DNA"/>
</dbReference>
<dbReference type="Proteomes" id="UP000231693">
    <property type="component" value="Unassembled WGS sequence"/>
</dbReference>
<keyword evidence="4" id="KW-0808">Transferase</keyword>